<dbReference type="OrthoDB" id="976022at2"/>
<dbReference type="InterPro" id="IPR019853">
    <property type="entry name" value="GldB-like"/>
</dbReference>
<dbReference type="Pfam" id="PF25594">
    <property type="entry name" value="GldB_lipo"/>
    <property type="match status" value="1"/>
</dbReference>
<sequence length="320" mass="37405">MGKYIFTLFLISSLLLGCNDNAKITEAVNKIDLNLEISRFDQEFAKAEPSDLPLLKKTYPYLFPAQYSDSVWVAKLKDTIQIELLEEVDHEFSNFEQEEADLELLFKHIKYYFPRFNIPKIVTVTSDVDYENRVILTDSLLLLGLDNYLGPGHKFYERISNYISAGMDKKYLVSDVASAFAKRVVPRPDDRTFLAQVVYYGKELYVKDRLIPFLSEAQRIGYSQEELDWAHLNEEPMWRYFIERELLYATDNKLGLRFLDSAPFSKFGLELDNESPGRIGRYLGWQIVRAFMERNEVSLQQMLSLPAEEIFKKSNYKPKK</sequence>
<evidence type="ECO:0000313" key="1">
    <source>
        <dbReference type="EMBL" id="RKN78786.1"/>
    </source>
</evidence>
<dbReference type="Proteomes" id="UP000276603">
    <property type="component" value="Unassembled WGS sequence"/>
</dbReference>
<protein>
    <submittedName>
        <fullName evidence="1">Gliding motility lipoprotein GldB</fullName>
    </submittedName>
</protein>
<dbReference type="EMBL" id="RBCJ01000004">
    <property type="protein sequence ID" value="RKN78786.1"/>
    <property type="molecule type" value="Genomic_DNA"/>
</dbReference>
<reference evidence="1 2" key="1">
    <citation type="submission" date="2018-10" db="EMBL/GenBank/DDBJ databases">
        <title>Ulvibacterium marinum gen. nov., sp. nov., a novel marine bacterium of the family Flavobacteriaceae, isolated from a culture of the green alga Ulva prolifera.</title>
        <authorList>
            <person name="Zhang Z."/>
        </authorList>
    </citation>
    <scope>NUCLEOTIDE SEQUENCE [LARGE SCALE GENOMIC DNA]</scope>
    <source>
        <strain evidence="1 2">CCMM003</strain>
    </source>
</reference>
<dbReference type="AlphaFoldDB" id="A0A3B0C609"/>
<gene>
    <name evidence="1" type="primary">gldB</name>
    <name evidence="1" type="ORF">D7Z94_20340</name>
</gene>
<organism evidence="1 2">
    <name type="scientific">Ulvibacterium marinum</name>
    <dbReference type="NCBI Taxonomy" id="2419782"/>
    <lineage>
        <taxon>Bacteria</taxon>
        <taxon>Pseudomonadati</taxon>
        <taxon>Bacteroidota</taxon>
        <taxon>Flavobacteriia</taxon>
        <taxon>Flavobacteriales</taxon>
        <taxon>Flavobacteriaceae</taxon>
        <taxon>Ulvibacterium</taxon>
    </lineage>
</organism>
<keyword evidence="1" id="KW-0449">Lipoprotein</keyword>
<comment type="caution">
    <text evidence="1">The sequence shown here is derived from an EMBL/GenBank/DDBJ whole genome shotgun (WGS) entry which is preliminary data.</text>
</comment>
<keyword evidence="2" id="KW-1185">Reference proteome</keyword>
<dbReference type="PROSITE" id="PS51257">
    <property type="entry name" value="PROKAR_LIPOPROTEIN"/>
    <property type="match status" value="1"/>
</dbReference>
<name>A0A3B0C609_9FLAO</name>
<proteinExistence type="predicted"/>
<accession>A0A3B0C609</accession>
<evidence type="ECO:0000313" key="2">
    <source>
        <dbReference type="Proteomes" id="UP000276603"/>
    </source>
</evidence>
<dbReference type="NCBIfam" id="TIGR03514">
    <property type="entry name" value="GldB_lipo"/>
    <property type="match status" value="1"/>
</dbReference>